<dbReference type="EMBL" id="FZOW01000004">
    <property type="protein sequence ID" value="SNS67719.1"/>
    <property type="molecule type" value="Genomic_DNA"/>
</dbReference>
<dbReference type="PROSITE" id="PS50928">
    <property type="entry name" value="ABC_TM1"/>
    <property type="match status" value="1"/>
</dbReference>
<comment type="subcellular location">
    <subcellularLocation>
        <location evidence="1 7">Cell membrane</location>
        <topology evidence="1 7">Multi-pass membrane protein</topology>
    </subcellularLocation>
</comment>
<dbReference type="OrthoDB" id="9778910at2"/>
<evidence type="ECO:0000256" key="1">
    <source>
        <dbReference type="ARBA" id="ARBA00004651"/>
    </source>
</evidence>
<evidence type="ECO:0000256" key="5">
    <source>
        <dbReference type="ARBA" id="ARBA00022989"/>
    </source>
</evidence>
<keyword evidence="4 7" id="KW-0812">Transmembrane</keyword>
<sequence>MTTKVLTAIARRLLGAAVVLWLAATLTFVVLKIAGGDPVANMLGGGEAVSTEEIRAAMTRQLGLDEPVYLQYLHYLGGLLTGDLGQSYQLRRPVSTVIGGQIFSTVELALAAALLGVLLAVVSGVLVTSRNRRVSPIVQSIELLLVSTPTFWLGIVLLTVFSFQLGWFPVSGAQGISSLVLPAVAVALPLAAVLAQVLREGIDRALEQPFVLSVRARGVTETRVKFGHVVKHAAGPALNVAGWFVGGLLGGAVLTEAVFGRPGLGQIALQGVINRDMPVVMAVVLISALVYVVVNAVLDIVHERVDPRIS</sequence>
<dbReference type="CDD" id="cd06261">
    <property type="entry name" value="TM_PBP2"/>
    <property type="match status" value="1"/>
</dbReference>
<organism evidence="9 10">
    <name type="scientific">Rhodococcoides kyotonense</name>
    <dbReference type="NCBI Taxonomy" id="398843"/>
    <lineage>
        <taxon>Bacteria</taxon>
        <taxon>Bacillati</taxon>
        <taxon>Actinomycetota</taxon>
        <taxon>Actinomycetes</taxon>
        <taxon>Mycobacteriales</taxon>
        <taxon>Nocardiaceae</taxon>
        <taxon>Rhodococcoides</taxon>
    </lineage>
</organism>
<evidence type="ECO:0000256" key="6">
    <source>
        <dbReference type="ARBA" id="ARBA00023136"/>
    </source>
</evidence>
<feature type="domain" description="ABC transmembrane type-1" evidence="8">
    <location>
        <begin position="102"/>
        <end position="302"/>
    </location>
</feature>
<dbReference type="SUPFAM" id="SSF161098">
    <property type="entry name" value="MetI-like"/>
    <property type="match status" value="1"/>
</dbReference>
<evidence type="ECO:0000313" key="9">
    <source>
        <dbReference type="EMBL" id="SNS67719.1"/>
    </source>
</evidence>
<dbReference type="PANTHER" id="PTHR43163">
    <property type="entry name" value="DIPEPTIDE TRANSPORT SYSTEM PERMEASE PROTEIN DPPB-RELATED"/>
    <property type="match status" value="1"/>
</dbReference>
<dbReference type="Gene3D" id="1.10.3720.10">
    <property type="entry name" value="MetI-like"/>
    <property type="match status" value="1"/>
</dbReference>
<feature type="transmembrane region" description="Helical" evidence="7">
    <location>
        <begin position="240"/>
        <end position="259"/>
    </location>
</feature>
<reference evidence="10" key="1">
    <citation type="submission" date="2017-06" db="EMBL/GenBank/DDBJ databases">
        <authorList>
            <person name="Varghese N."/>
            <person name="Submissions S."/>
        </authorList>
    </citation>
    <scope>NUCLEOTIDE SEQUENCE [LARGE SCALE GENOMIC DNA]</scope>
    <source>
        <strain evidence="10">JCM 23211</strain>
    </source>
</reference>
<keyword evidence="5 7" id="KW-1133">Transmembrane helix</keyword>
<dbReference type="PANTHER" id="PTHR43163:SF6">
    <property type="entry name" value="DIPEPTIDE TRANSPORT SYSTEM PERMEASE PROTEIN DPPB-RELATED"/>
    <property type="match status" value="1"/>
</dbReference>
<evidence type="ECO:0000313" key="10">
    <source>
        <dbReference type="Proteomes" id="UP000198327"/>
    </source>
</evidence>
<proteinExistence type="inferred from homology"/>
<protein>
    <submittedName>
        <fullName evidence="9">Peptide/nickel transport system permease protein</fullName>
    </submittedName>
</protein>
<keyword evidence="3" id="KW-1003">Cell membrane</keyword>
<feature type="transmembrane region" description="Helical" evidence="7">
    <location>
        <begin position="279"/>
        <end position="301"/>
    </location>
</feature>
<feature type="transmembrane region" description="Helical" evidence="7">
    <location>
        <begin position="108"/>
        <end position="129"/>
    </location>
</feature>
<evidence type="ECO:0000256" key="7">
    <source>
        <dbReference type="RuleBase" id="RU363032"/>
    </source>
</evidence>
<accession>A0A239GF04</accession>
<dbReference type="GO" id="GO:0071916">
    <property type="term" value="F:dipeptide transmembrane transporter activity"/>
    <property type="evidence" value="ECO:0007669"/>
    <property type="project" value="TreeGrafter"/>
</dbReference>
<dbReference type="InterPro" id="IPR000515">
    <property type="entry name" value="MetI-like"/>
</dbReference>
<evidence type="ECO:0000259" key="8">
    <source>
        <dbReference type="PROSITE" id="PS50928"/>
    </source>
</evidence>
<keyword evidence="6 7" id="KW-0472">Membrane</keyword>
<dbReference type="Proteomes" id="UP000198327">
    <property type="component" value="Unassembled WGS sequence"/>
</dbReference>
<evidence type="ECO:0000256" key="3">
    <source>
        <dbReference type="ARBA" id="ARBA00022475"/>
    </source>
</evidence>
<dbReference type="InterPro" id="IPR035906">
    <property type="entry name" value="MetI-like_sf"/>
</dbReference>
<dbReference type="AlphaFoldDB" id="A0A239GF04"/>
<dbReference type="InterPro" id="IPR045621">
    <property type="entry name" value="BPD_transp_1_N"/>
</dbReference>
<evidence type="ECO:0000256" key="2">
    <source>
        <dbReference type="ARBA" id="ARBA00022448"/>
    </source>
</evidence>
<dbReference type="GO" id="GO:0005886">
    <property type="term" value="C:plasma membrane"/>
    <property type="evidence" value="ECO:0007669"/>
    <property type="project" value="UniProtKB-SubCell"/>
</dbReference>
<dbReference type="Pfam" id="PF19300">
    <property type="entry name" value="BPD_transp_1_N"/>
    <property type="match status" value="1"/>
</dbReference>
<dbReference type="Pfam" id="PF00528">
    <property type="entry name" value="BPD_transp_1"/>
    <property type="match status" value="1"/>
</dbReference>
<evidence type="ECO:0000256" key="4">
    <source>
        <dbReference type="ARBA" id="ARBA00022692"/>
    </source>
</evidence>
<name>A0A239GF04_9NOCA</name>
<keyword evidence="10" id="KW-1185">Reference proteome</keyword>
<comment type="similarity">
    <text evidence="7">Belongs to the binding-protein-dependent transport system permease family.</text>
</comment>
<dbReference type="RefSeq" id="WP_089245138.1">
    <property type="nucleotide sequence ID" value="NZ_FZOW01000004.1"/>
</dbReference>
<feature type="transmembrane region" description="Helical" evidence="7">
    <location>
        <begin position="179"/>
        <end position="198"/>
    </location>
</feature>
<keyword evidence="2 7" id="KW-0813">Transport</keyword>
<feature type="transmembrane region" description="Helical" evidence="7">
    <location>
        <begin position="141"/>
        <end position="167"/>
    </location>
</feature>
<gene>
    <name evidence="9" type="ORF">SAMN05421642_104209</name>
</gene>